<comment type="caution">
    <text evidence="2">The sequence shown here is derived from an EMBL/GenBank/DDBJ whole genome shotgun (WGS) entry which is preliminary data.</text>
</comment>
<dbReference type="RefSeq" id="WP_162220966.1">
    <property type="nucleotide sequence ID" value="NZ_JANJZM010000012.1"/>
</dbReference>
<sequence>MPKSTICGCFFFKASHAQELVEVKTAQLILVEVVKILQLTGQQFQNFSANLLRDMPFLIPNKHLTGYDKGVTRCLLVTTRGRRDGILVDCQGYNYARYSCYVPEKRSLDLRDVPVDHYDLKLRQPRSQRER</sequence>
<proteinExistence type="predicted"/>
<dbReference type="Pfam" id="PF19854">
    <property type="entry name" value="DUF6329"/>
    <property type="match status" value="1"/>
</dbReference>
<organism evidence="2 3">
    <name type="scientific">Anaerotruncus colihominis</name>
    <dbReference type="NCBI Taxonomy" id="169435"/>
    <lineage>
        <taxon>Bacteria</taxon>
        <taxon>Bacillati</taxon>
        <taxon>Bacillota</taxon>
        <taxon>Clostridia</taxon>
        <taxon>Eubacteriales</taxon>
        <taxon>Oscillospiraceae</taxon>
        <taxon>Anaerotruncus</taxon>
    </lineage>
</organism>
<evidence type="ECO:0000313" key="2">
    <source>
        <dbReference type="EMBL" id="NDO38984.1"/>
    </source>
</evidence>
<gene>
    <name evidence="2" type="ORF">FMM72_06895</name>
</gene>
<reference evidence="2 3" key="1">
    <citation type="submission" date="2019-06" db="EMBL/GenBank/DDBJ databases">
        <title>Draft genome sequences of 15 bacterial species constituting the stable defined intestinal microbiota of the GM15 gnotobiotic mouse model.</title>
        <authorList>
            <person name="Elie C."/>
            <person name="Mathieu A."/>
            <person name="Saliou A."/>
            <person name="Darnaud M."/>
            <person name="Leulier F."/>
            <person name="Tamellini A."/>
        </authorList>
    </citation>
    <scope>NUCLEOTIDE SEQUENCE [LARGE SCALE GENOMIC DNA]</scope>
    <source>
        <strain evidence="2 3">JM4-15</strain>
    </source>
</reference>
<protein>
    <recommendedName>
        <fullName evidence="1">DUF6329 domain-containing protein</fullName>
    </recommendedName>
</protein>
<dbReference type="InterPro" id="IPR046292">
    <property type="entry name" value="DUF6329"/>
</dbReference>
<name>A0A845SX31_9FIRM</name>
<dbReference type="AlphaFoldDB" id="A0A845SX31"/>
<feature type="domain" description="DUF6329" evidence="1">
    <location>
        <begin position="70"/>
        <end position="108"/>
    </location>
</feature>
<evidence type="ECO:0000259" key="1">
    <source>
        <dbReference type="Pfam" id="PF19854"/>
    </source>
</evidence>
<accession>A0A845SX31</accession>
<evidence type="ECO:0000313" key="3">
    <source>
        <dbReference type="Proteomes" id="UP000462501"/>
    </source>
</evidence>
<dbReference type="EMBL" id="VIQT01000009">
    <property type="protein sequence ID" value="NDO38984.1"/>
    <property type="molecule type" value="Genomic_DNA"/>
</dbReference>
<dbReference type="Proteomes" id="UP000462501">
    <property type="component" value="Unassembled WGS sequence"/>
</dbReference>